<feature type="transmembrane region" description="Helical" evidence="2">
    <location>
        <begin position="146"/>
        <end position="165"/>
    </location>
</feature>
<reference evidence="3 4" key="1">
    <citation type="submission" date="2014-11" db="EMBL/GenBank/DDBJ databases">
        <authorList>
            <person name="Zhu J."/>
            <person name="Qi W."/>
            <person name="Song R."/>
        </authorList>
    </citation>
    <scope>NUCLEOTIDE SEQUENCE [LARGE SCALE GENOMIC DNA]</scope>
</reference>
<protein>
    <submittedName>
        <fullName evidence="3">Uncharacterized protein</fullName>
    </submittedName>
</protein>
<keyword evidence="4" id="KW-1185">Reference proteome</keyword>
<accession>A0A0G4EUP1</accession>
<organism evidence="3 4">
    <name type="scientific">Vitrella brassicaformis (strain CCMP3155)</name>
    <dbReference type="NCBI Taxonomy" id="1169540"/>
    <lineage>
        <taxon>Eukaryota</taxon>
        <taxon>Sar</taxon>
        <taxon>Alveolata</taxon>
        <taxon>Colpodellida</taxon>
        <taxon>Vitrellaceae</taxon>
        <taxon>Vitrella</taxon>
    </lineage>
</organism>
<dbReference type="AlphaFoldDB" id="A0A0G4EUP1"/>
<proteinExistence type="predicted"/>
<dbReference type="Proteomes" id="UP000041254">
    <property type="component" value="Unassembled WGS sequence"/>
</dbReference>
<gene>
    <name evidence="3" type="ORF">Vbra_8237</name>
</gene>
<keyword evidence="2" id="KW-0812">Transmembrane</keyword>
<evidence type="ECO:0000256" key="1">
    <source>
        <dbReference type="SAM" id="MobiDB-lite"/>
    </source>
</evidence>
<sequence length="223" mass="23835">MSARMRATPPRTGTYEPFYRTKDVIGVVEVRPAPIVIAAQEEQQKKESVVKIVSENRYIPGLYSPCGGVAYRRAMSVEPKAVPVRNRRSEGTAVSVRPKVRQSPVFGALTPVAFDLERAAGALGGGAATPSKGSLMRGVTAACRRLLVWRLLVLVLGLLPVVGLGRECAAYMTPVMIVSMTADELAALKVREETAAKRQKAAKSGLPPKAPKPPKGSPLPRAP</sequence>
<name>A0A0G4EUP1_VITBC</name>
<evidence type="ECO:0000313" key="4">
    <source>
        <dbReference type="Proteomes" id="UP000041254"/>
    </source>
</evidence>
<evidence type="ECO:0000313" key="3">
    <source>
        <dbReference type="EMBL" id="CEM01958.1"/>
    </source>
</evidence>
<feature type="compositionally biased region" description="Pro residues" evidence="1">
    <location>
        <begin position="208"/>
        <end position="223"/>
    </location>
</feature>
<keyword evidence="2" id="KW-1133">Transmembrane helix</keyword>
<keyword evidence="2" id="KW-0472">Membrane</keyword>
<dbReference type="InParanoid" id="A0A0G4EUP1"/>
<dbReference type="VEuPathDB" id="CryptoDB:Vbra_8237"/>
<dbReference type="EMBL" id="CDMY01000314">
    <property type="protein sequence ID" value="CEM01958.1"/>
    <property type="molecule type" value="Genomic_DNA"/>
</dbReference>
<feature type="region of interest" description="Disordered" evidence="1">
    <location>
        <begin position="196"/>
        <end position="223"/>
    </location>
</feature>
<evidence type="ECO:0000256" key="2">
    <source>
        <dbReference type="SAM" id="Phobius"/>
    </source>
</evidence>